<proteinExistence type="predicted"/>
<evidence type="ECO:0000313" key="2">
    <source>
        <dbReference type="Proteomes" id="UP000614350"/>
    </source>
</evidence>
<dbReference type="AlphaFoldDB" id="A0A834JIJ3"/>
<reference evidence="1" key="1">
    <citation type="journal article" date="2020" name="G3 (Bethesda)">
        <title>High-Quality Assemblies for Three Invasive Social Wasps from the &lt;i&gt;Vespula&lt;/i&gt; Genus.</title>
        <authorList>
            <person name="Harrop T.W.R."/>
            <person name="Guhlin J."/>
            <person name="McLaughlin G.M."/>
            <person name="Permina E."/>
            <person name="Stockwell P."/>
            <person name="Gilligan J."/>
            <person name="Le Lec M.F."/>
            <person name="Gruber M.A.M."/>
            <person name="Quinn O."/>
            <person name="Lovegrove M."/>
            <person name="Duncan E.J."/>
            <person name="Remnant E.J."/>
            <person name="Van Eeckhoven J."/>
            <person name="Graham B."/>
            <person name="Knapp R.A."/>
            <person name="Langford K.W."/>
            <person name="Kronenberg Z."/>
            <person name="Press M.O."/>
            <person name="Eacker S.M."/>
            <person name="Wilson-Rankin E.E."/>
            <person name="Purcell J."/>
            <person name="Lester P.J."/>
            <person name="Dearden P.K."/>
        </authorList>
    </citation>
    <scope>NUCLEOTIDE SEQUENCE</scope>
    <source>
        <strain evidence="1">Marl-1</strain>
    </source>
</reference>
<keyword evidence="2" id="KW-1185">Reference proteome</keyword>
<accession>A0A834JIJ3</accession>
<comment type="caution">
    <text evidence="1">The sequence shown here is derived from an EMBL/GenBank/DDBJ whole genome shotgun (WGS) entry which is preliminary data.</text>
</comment>
<gene>
    <name evidence="1" type="ORF">HZH66_010544</name>
</gene>
<dbReference type="Proteomes" id="UP000614350">
    <property type="component" value="Unassembled WGS sequence"/>
</dbReference>
<dbReference type="EMBL" id="JACSEA010000012">
    <property type="protein sequence ID" value="KAF7387777.1"/>
    <property type="molecule type" value="Genomic_DNA"/>
</dbReference>
<organism evidence="1 2">
    <name type="scientific">Vespula vulgaris</name>
    <name type="common">Yellow jacket</name>
    <name type="synonym">Wasp</name>
    <dbReference type="NCBI Taxonomy" id="7454"/>
    <lineage>
        <taxon>Eukaryota</taxon>
        <taxon>Metazoa</taxon>
        <taxon>Ecdysozoa</taxon>
        <taxon>Arthropoda</taxon>
        <taxon>Hexapoda</taxon>
        <taxon>Insecta</taxon>
        <taxon>Pterygota</taxon>
        <taxon>Neoptera</taxon>
        <taxon>Endopterygota</taxon>
        <taxon>Hymenoptera</taxon>
        <taxon>Apocrita</taxon>
        <taxon>Aculeata</taxon>
        <taxon>Vespoidea</taxon>
        <taxon>Vespidae</taxon>
        <taxon>Vespinae</taxon>
        <taxon>Vespula</taxon>
    </lineage>
</organism>
<name>A0A834JIJ3_VESVU</name>
<protein>
    <submittedName>
        <fullName evidence="1">Uncharacterized protein</fullName>
    </submittedName>
</protein>
<sequence>MPWYKGCCTLRYTREPSERSSMSIQPIPLTTTLSVTLRILKSLRPWTTRCCLSSLDLCGHPNFRFYDSALPSIEILRLAWIQLSYEGYRLWKSSLRASKDRIILENSQANALGCFYCLASSETSGV</sequence>
<evidence type="ECO:0000313" key="1">
    <source>
        <dbReference type="EMBL" id="KAF7387777.1"/>
    </source>
</evidence>